<dbReference type="PRINTS" id="PR00080">
    <property type="entry name" value="SDRFAMILY"/>
</dbReference>
<evidence type="ECO:0000259" key="7">
    <source>
        <dbReference type="SMART" id="SM00822"/>
    </source>
</evidence>
<dbReference type="PANTHER" id="PTHR42879:SF2">
    <property type="entry name" value="3-OXOACYL-[ACYL-CARRIER-PROTEIN] REDUCTASE FABG"/>
    <property type="match status" value="1"/>
</dbReference>
<evidence type="ECO:0000313" key="8">
    <source>
        <dbReference type="EMBL" id="MCM6774308.1"/>
    </source>
</evidence>
<dbReference type="Pfam" id="PF13561">
    <property type="entry name" value="adh_short_C2"/>
    <property type="match status" value="1"/>
</dbReference>
<dbReference type="InterPro" id="IPR050259">
    <property type="entry name" value="SDR"/>
</dbReference>
<dbReference type="PROSITE" id="PS00061">
    <property type="entry name" value="ADH_SHORT"/>
    <property type="match status" value="1"/>
</dbReference>
<evidence type="ECO:0000256" key="3">
    <source>
        <dbReference type="ARBA" id="ARBA00022512"/>
    </source>
</evidence>
<sequence>MTESVFVTGGSRGIGLATARRFRAAGARVAVCSRAGGDIPDLLSIPCDVTSPLAVENAFATVEHRHGPVTVLVANAGVTRDGLLGELAEEDFTAVAEVNLTGVFTVVRRAVPAMIERGHGRIILISSVVGLMGAPGQTNYCATKSALIGMGRSLARELADAGITVNIVSPGLIETEMTAELSPRRRRDILAAIPLGRAGTADEVARAVQFLASADAAYITGAVLPVSGGLGLGH</sequence>
<dbReference type="FunFam" id="3.40.50.720:FF:000173">
    <property type="entry name" value="3-oxoacyl-[acyl-carrier protein] reductase"/>
    <property type="match status" value="1"/>
</dbReference>
<organism evidence="8 9">
    <name type="scientific">Nocardia pulmonis</name>
    <dbReference type="NCBI Taxonomy" id="2951408"/>
    <lineage>
        <taxon>Bacteria</taxon>
        <taxon>Bacillati</taxon>
        <taxon>Actinomycetota</taxon>
        <taxon>Actinomycetes</taxon>
        <taxon>Mycobacteriales</taxon>
        <taxon>Nocardiaceae</taxon>
        <taxon>Nocardia</taxon>
    </lineage>
</organism>
<dbReference type="SUPFAM" id="SSF51735">
    <property type="entry name" value="NAD(P)-binding Rossmann-fold domains"/>
    <property type="match status" value="1"/>
</dbReference>
<keyword evidence="9" id="KW-1185">Reference proteome</keyword>
<evidence type="ECO:0000256" key="1">
    <source>
        <dbReference type="ARBA" id="ARBA00004191"/>
    </source>
</evidence>
<dbReference type="InterPro" id="IPR036291">
    <property type="entry name" value="NAD(P)-bd_dom_sf"/>
</dbReference>
<dbReference type="GO" id="GO:0004316">
    <property type="term" value="F:3-oxoacyl-[acyl-carrier-protein] reductase (NADPH) activity"/>
    <property type="evidence" value="ECO:0007669"/>
    <property type="project" value="UniProtKB-EC"/>
</dbReference>
<dbReference type="InterPro" id="IPR057326">
    <property type="entry name" value="KR_dom"/>
</dbReference>
<comment type="caution">
    <text evidence="8">The sequence shown here is derived from an EMBL/GenBank/DDBJ whole genome shotgun (WGS) entry which is preliminary data.</text>
</comment>
<keyword evidence="4 8" id="KW-0560">Oxidoreductase</keyword>
<proteinExistence type="inferred from homology"/>
<dbReference type="AlphaFoldDB" id="A0A9X2IWH0"/>
<evidence type="ECO:0000256" key="5">
    <source>
        <dbReference type="ARBA" id="ARBA00040781"/>
    </source>
</evidence>
<comment type="similarity">
    <text evidence="2">Belongs to the short-chain dehydrogenases/reductases (SDR) family.</text>
</comment>
<evidence type="ECO:0000256" key="6">
    <source>
        <dbReference type="ARBA" id="ARBA00047400"/>
    </source>
</evidence>
<dbReference type="Proteomes" id="UP001139157">
    <property type="component" value="Unassembled WGS sequence"/>
</dbReference>
<dbReference type="PANTHER" id="PTHR42879">
    <property type="entry name" value="3-OXOACYL-(ACYL-CARRIER-PROTEIN) REDUCTASE"/>
    <property type="match status" value="1"/>
</dbReference>
<accession>A0A9X2IWH0</accession>
<dbReference type="PRINTS" id="PR00081">
    <property type="entry name" value="GDHRDH"/>
</dbReference>
<evidence type="ECO:0000256" key="2">
    <source>
        <dbReference type="ARBA" id="ARBA00006484"/>
    </source>
</evidence>
<name>A0A9X2IWH0_9NOCA</name>
<dbReference type="InterPro" id="IPR020904">
    <property type="entry name" value="Sc_DH/Rdtase_CS"/>
</dbReference>
<keyword evidence="3" id="KW-0964">Secreted</keyword>
<dbReference type="InterPro" id="IPR002347">
    <property type="entry name" value="SDR_fam"/>
</dbReference>
<dbReference type="Gene3D" id="3.40.50.720">
    <property type="entry name" value="NAD(P)-binding Rossmann-like Domain"/>
    <property type="match status" value="1"/>
</dbReference>
<dbReference type="EMBL" id="JAMRXG010000005">
    <property type="protein sequence ID" value="MCM6774308.1"/>
    <property type="molecule type" value="Genomic_DNA"/>
</dbReference>
<reference evidence="8" key="1">
    <citation type="submission" date="2022-06" db="EMBL/GenBank/DDBJ databases">
        <title>Novel species in genus nocardia.</title>
        <authorList>
            <person name="Li F."/>
        </authorList>
    </citation>
    <scope>NUCLEOTIDE SEQUENCE</scope>
    <source>
        <strain evidence="8">CDC141</strain>
    </source>
</reference>
<dbReference type="NCBIfam" id="NF009466">
    <property type="entry name" value="PRK12826.1-2"/>
    <property type="match status" value="1"/>
</dbReference>
<feature type="domain" description="Ketoreductase" evidence="7">
    <location>
        <begin position="3"/>
        <end position="176"/>
    </location>
</feature>
<evidence type="ECO:0000313" key="9">
    <source>
        <dbReference type="Proteomes" id="UP001139157"/>
    </source>
</evidence>
<evidence type="ECO:0000256" key="4">
    <source>
        <dbReference type="ARBA" id="ARBA00023002"/>
    </source>
</evidence>
<comment type="catalytic activity">
    <reaction evidence="6">
        <text>a (3R)-hydroxyacyl-[ACP] + NADP(+) = a 3-oxoacyl-[ACP] + NADPH + H(+)</text>
        <dbReference type="Rhea" id="RHEA:17397"/>
        <dbReference type="Rhea" id="RHEA-COMP:9916"/>
        <dbReference type="Rhea" id="RHEA-COMP:9945"/>
        <dbReference type="ChEBI" id="CHEBI:15378"/>
        <dbReference type="ChEBI" id="CHEBI:57783"/>
        <dbReference type="ChEBI" id="CHEBI:58349"/>
        <dbReference type="ChEBI" id="CHEBI:78776"/>
        <dbReference type="ChEBI" id="CHEBI:78827"/>
        <dbReference type="EC" id="1.1.1.100"/>
    </reaction>
    <physiologicalReaction direction="right-to-left" evidence="6">
        <dbReference type="Rhea" id="RHEA:17399"/>
    </physiologicalReaction>
</comment>
<keyword evidence="3" id="KW-0134">Cell wall</keyword>
<comment type="subcellular location">
    <subcellularLocation>
        <location evidence="1">Secreted</location>
        <location evidence="1">Cell wall</location>
    </subcellularLocation>
</comment>
<dbReference type="GO" id="GO:0032787">
    <property type="term" value="P:monocarboxylic acid metabolic process"/>
    <property type="evidence" value="ECO:0007669"/>
    <property type="project" value="UniProtKB-ARBA"/>
</dbReference>
<gene>
    <name evidence="8" type="primary">fabG</name>
    <name evidence="8" type="ORF">NDR86_12565</name>
</gene>
<dbReference type="RefSeq" id="WP_251911871.1">
    <property type="nucleotide sequence ID" value="NZ_JAMRXG010000005.1"/>
</dbReference>
<dbReference type="SMART" id="SM00822">
    <property type="entry name" value="PKS_KR"/>
    <property type="match status" value="1"/>
</dbReference>
<protein>
    <recommendedName>
        <fullName evidence="5">3-oxoacyl-[acyl-carrier-protein] reductase MabA</fullName>
    </recommendedName>
</protein>